<dbReference type="InterPro" id="IPR029021">
    <property type="entry name" value="Prot-tyrosine_phosphatase-like"/>
</dbReference>
<feature type="non-terminal residue" evidence="9">
    <location>
        <position position="517"/>
    </location>
</feature>
<dbReference type="GO" id="GO:0006567">
    <property type="term" value="P:L-threonine catabolic process"/>
    <property type="evidence" value="ECO:0007669"/>
    <property type="project" value="InterPro"/>
</dbReference>
<dbReference type="InterPro" id="IPR011282">
    <property type="entry name" value="2am3keto_CoA_ligase"/>
</dbReference>
<dbReference type="GO" id="GO:0030170">
    <property type="term" value="F:pyridoxal phosphate binding"/>
    <property type="evidence" value="ECO:0007669"/>
    <property type="project" value="InterPro"/>
</dbReference>
<dbReference type="GO" id="GO:0008890">
    <property type="term" value="F:glycine C-acetyltransferase activity"/>
    <property type="evidence" value="ECO:0007669"/>
    <property type="project" value="InterPro"/>
</dbReference>
<evidence type="ECO:0000256" key="6">
    <source>
        <dbReference type="SAM" id="MobiDB-lite"/>
    </source>
</evidence>
<dbReference type="CDD" id="cd06454">
    <property type="entry name" value="KBL_like"/>
    <property type="match status" value="1"/>
</dbReference>
<dbReference type="GO" id="GO:0004725">
    <property type="term" value="F:protein tyrosine phosphatase activity"/>
    <property type="evidence" value="ECO:0007669"/>
    <property type="project" value="InterPro"/>
</dbReference>
<dbReference type="Gene3D" id="3.90.1150.10">
    <property type="entry name" value="Aspartate Aminotransferase, domain 1"/>
    <property type="match status" value="1"/>
</dbReference>
<dbReference type="InterPro" id="IPR004839">
    <property type="entry name" value="Aminotransferase_I/II_large"/>
</dbReference>
<name>A0AA36FWN7_9BILA</name>
<dbReference type="EMBL" id="CATQJA010002088">
    <property type="protein sequence ID" value="CAJ0569634.1"/>
    <property type="molecule type" value="Genomic_DNA"/>
</dbReference>
<dbReference type="PANTHER" id="PTHR13693">
    <property type="entry name" value="CLASS II AMINOTRANSFERASE/8-AMINO-7-OXONONANOATE SYNTHASE"/>
    <property type="match status" value="1"/>
</dbReference>
<dbReference type="Gene3D" id="3.40.640.10">
    <property type="entry name" value="Type I PLP-dependent aspartate aminotransferase-like (Major domain)"/>
    <property type="match status" value="1"/>
</dbReference>
<comment type="caution">
    <text evidence="9">The sequence shown here is derived from an EMBL/GenBank/DDBJ whole genome shotgun (WGS) entry which is preliminary data.</text>
</comment>
<keyword evidence="5" id="KW-0012">Acyltransferase</keyword>
<evidence type="ECO:0000313" key="10">
    <source>
        <dbReference type="Proteomes" id="UP001177023"/>
    </source>
</evidence>
<evidence type="ECO:0000256" key="1">
    <source>
        <dbReference type="ARBA" id="ARBA00001933"/>
    </source>
</evidence>
<comment type="cofactor">
    <cofactor evidence="1">
        <name>pyridoxal 5'-phosphate</name>
        <dbReference type="ChEBI" id="CHEBI:597326"/>
    </cofactor>
</comment>
<dbReference type="InterPro" id="IPR000387">
    <property type="entry name" value="Tyr_Pase_dom"/>
</dbReference>
<sequence>MDSVQTPQGSVAISGSSARRGPNNTLRLKKAPNPKKEQQVLFCLAAWSVDEKPPVETFAKFRQAIWAGVSGKKPIVVTCKFGTYRTGLFLIYDIETERIEKQKKLDLDGTVKDLRMQRHHVFDEYSAYEVAIDMFLDEAGTFKKERVIVGRQGVEVKLQGLDGTYLNFCANNYLGLSSHPDVIKAGQEALKTHGAGLSSVRFICGTQDIHKQLESKIAQFHGTEDAILYAACFDANAGVFEVLTGPEDAIISDTLNHASIIDGIRLSKAKRLRYEHLSMGDLEQKLKETKDSRHRVIVTDGVFSMDGDVAPLKAICELADKYEALVFVDECHATGFFGPTGRGTQEALGLGHRVDIINSTLGKALGGSMGGYTTGPKPLIDLLRQRSRPYLFSNSLAPSIVGSSIKVFDMLMNDSSYAASLQANVTRFRTGMKQLGFKVLGNDAHPIAPVLLGDARIASTMADEMLKEGIYVIGFSYPVVPKGQARIRVQLSAAHTDKQVDHAVGAFEKIGKKLNVI</sequence>
<dbReference type="PROSITE" id="PS50055">
    <property type="entry name" value="TYR_PHOSPHATASE_PTP"/>
    <property type="match status" value="1"/>
</dbReference>
<evidence type="ECO:0000259" key="7">
    <source>
        <dbReference type="PROSITE" id="PS50055"/>
    </source>
</evidence>
<dbReference type="Pfam" id="PF00155">
    <property type="entry name" value="Aminotran_1_2"/>
    <property type="match status" value="1"/>
</dbReference>
<dbReference type="AlphaFoldDB" id="A0AA36FWN7"/>
<dbReference type="InterPro" id="IPR050087">
    <property type="entry name" value="AON_synthase_class-II"/>
</dbReference>
<dbReference type="InterPro" id="IPR015421">
    <property type="entry name" value="PyrdxlP-dep_Trfase_major"/>
</dbReference>
<evidence type="ECO:0000256" key="5">
    <source>
        <dbReference type="ARBA" id="ARBA00023315"/>
    </source>
</evidence>
<dbReference type="InterPro" id="IPR015422">
    <property type="entry name" value="PyrdxlP-dep_Trfase_small"/>
</dbReference>
<accession>A0AA36FWN7</accession>
<dbReference type="PANTHER" id="PTHR13693:SF102">
    <property type="entry name" value="2-AMINO-3-KETOBUTYRATE COENZYME A LIGASE, MITOCHONDRIAL"/>
    <property type="match status" value="1"/>
</dbReference>
<protein>
    <recommendedName>
        <fullName evidence="11">Aminotransferase class I/classII domain-containing protein</fullName>
    </recommendedName>
</protein>
<gene>
    <name evidence="9" type="ORF">MSPICULIGERA_LOCUS8104</name>
</gene>
<keyword evidence="4" id="KW-0663">Pyridoxal phosphate</keyword>
<dbReference type="GO" id="GO:0005739">
    <property type="term" value="C:mitochondrion"/>
    <property type="evidence" value="ECO:0007669"/>
    <property type="project" value="TreeGrafter"/>
</dbReference>
<evidence type="ECO:0000256" key="3">
    <source>
        <dbReference type="ARBA" id="ARBA00022679"/>
    </source>
</evidence>
<dbReference type="Gene3D" id="3.90.190.10">
    <property type="entry name" value="Protein tyrosine phosphatase superfamily"/>
    <property type="match status" value="1"/>
</dbReference>
<feature type="compositionally biased region" description="Polar residues" evidence="6">
    <location>
        <begin position="1"/>
        <end position="26"/>
    </location>
</feature>
<evidence type="ECO:0000259" key="8">
    <source>
        <dbReference type="PROSITE" id="PS50056"/>
    </source>
</evidence>
<keyword evidence="10" id="KW-1185">Reference proteome</keyword>
<dbReference type="Proteomes" id="UP001177023">
    <property type="component" value="Unassembled WGS sequence"/>
</dbReference>
<dbReference type="InterPro" id="IPR003595">
    <property type="entry name" value="Tyr_Pase_cat"/>
</dbReference>
<organism evidence="9 10">
    <name type="scientific">Mesorhabditis spiculigera</name>
    <dbReference type="NCBI Taxonomy" id="96644"/>
    <lineage>
        <taxon>Eukaryota</taxon>
        <taxon>Metazoa</taxon>
        <taxon>Ecdysozoa</taxon>
        <taxon>Nematoda</taxon>
        <taxon>Chromadorea</taxon>
        <taxon>Rhabditida</taxon>
        <taxon>Rhabditina</taxon>
        <taxon>Rhabditomorpha</taxon>
        <taxon>Rhabditoidea</taxon>
        <taxon>Rhabditidae</taxon>
        <taxon>Mesorhabditinae</taxon>
        <taxon>Mesorhabditis</taxon>
    </lineage>
</organism>
<feature type="domain" description="Tyrosine specific protein phosphatases" evidence="8">
    <location>
        <begin position="56"/>
        <end position="129"/>
    </location>
</feature>
<feature type="domain" description="Tyrosine-protein phosphatase" evidence="7">
    <location>
        <begin position="24"/>
        <end position="138"/>
    </location>
</feature>
<dbReference type="PROSITE" id="PS50056">
    <property type="entry name" value="TYR_PHOSPHATASE_2"/>
    <property type="match status" value="1"/>
</dbReference>
<dbReference type="SMART" id="SM00404">
    <property type="entry name" value="PTPc_motif"/>
    <property type="match status" value="1"/>
</dbReference>
<evidence type="ECO:0000313" key="9">
    <source>
        <dbReference type="EMBL" id="CAJ0569634.1"/>
    </source>
</evidence>
<evidence type="ECO:0000256" key="4">
    <source>
        <dbReference type="ARBA" id="ARBA00022898"/>
    </source>
</evidence>
<dbReference type="NCBIfam" id="TIGR01822">
    <property type="entry name" value="2am3keto_CoA"/>
    <property type="match status" value="1"/>
</dbReference>
<reference evidence="9" key="1">
    <citation type="submission" date="2023-06" db="EMBL/GenBank/DDBJ databases">
        <authorList>
            <person name="Delattre M."/>
        </authorList>
    </citation>
    <scope>NUCLEOTIDE SEQUENCE</scope>
    <source>
        <strain evidence="9">AF72</strain>
    </source>
</reference>
<dbReference type="HAMAP" id="MF_00985">
    <property type="entry name" value="2am3keto_CoA_ligase"/>
    <property type="match status" value="1"/>
</dbReference>
<dbReference type="SUPFAM" id="SSF53383">
    <property type="entry name" value="PLP-dependent transferases"/>
    <property type="match status" value="1"/>
</dbReference>
<dbReference type="SUPFAM" id="SSF52799">
    <property type="entry name" value="(Phosphotyrosine protein) phosphatases II"/>
    <property type="match status" value="1"/>
</dbReference>
<comment type="similarity">
    <text evidence="2">Belongs to the class-II pyridoxal-phosphate-dependent aminotransferase family.</text>
</comment>
<dbReference type="NCBIfam" id="NF005394">
    <property type="entry name" value="PRK06939.1"/>
    <property type="match status" value="1"/>
</dbReference>
<evidence type="ECO:0008006" key="11">
    <source>
        <dbReference type="Google" id="ProtNLM"/>
    </source>
</evidence>
<dbReference type="InterPro" id="IPR015424">
    <property type="entry name" value="PyrdxlP-dep_Trfase"/>
</dbReference>
<dbReference type="Pfam" id="PF00102">
    <property type="entry name" value="Y_phosphatase"/>
    <property type="match status" value="1"/>
</dbReference>
<dbReference type="InterPro" id="IPR000242">
    <property type="entry name" value="PTP_cat"/>
</dbReference>
<proteinExistence type="inferred from homology"/>
<keyword evidence="3" id="KW-0808">Transferase</keyword>
<evidence type="ECO:0000256" key="2">
    <source>
        <dbReference type="ARBA" id="ARBA00008392"/>
    </source>
</evidence>
<feature type="region of interest" description="Disordered" evidence="6">
    <location>
        <begin position="1"/>
        <end position="31"/>
    </location>
</feature>
<dbReference type="FunFam" id="3.40.640.10:FF:000006">
    <property type="entry name" value="5-aminolevulinate synthase, mitochondrial"/>
    <property type="match status" value="1"/>
</dbReference>